<reference evidence="2 3" key="1">
    <citation type="submission" date="2012-08" db="EMBL/GenBank/DDBJ databases">
        <title>Draft Genome Sequences of Lactobacillus equicursoris CIP 110162T, isolated from thoroughbred racehorse feces and Lactobacillus sp. CRBIP 24.137 isolated from urine of human.</title>
        <authorList>
            <person name="Cousin S."/>
            <person name="Loux V."/>
            <person name="Ma L."/>
            <person name="Creno S."/>
            <person name="Clermont D."/>
            <person name="Bizet C."/>
            <person name="Bouchier C."/>
        </authorList>
    </citation>
    <scope>NUCLEOTIDE SEQUENCE [LARGE SCALE GENOMIC DNA]</scope>
    <source>
        <strain evidence="2 3">66c</strain>
    </source>
</reference>
<keyword evidence="1" id="KW-0812">Transmembrane</keyword>
<name>K0NRI0_9LACO</name>
<feature type="transmembrane region" description="Helical" evidence="1">
    <location>
        <begin position="346"/>
        <end position="364"/>
    </location>
</feature>
<gene>
    <name evidence="2" type="ORF">BN146_01745</name>
</gene>
<feature type="transmembrane region" description="Helical" evidence="1">
    <location>
        <begin position="311"/>
        <end position="334"/>
    </location>
</feature>
<comment type="caution">
    <text evidence="2">The sequence shown here is derived from an EMBL/GenBank/DDBJ whole genome shotgun (WGS) entry which is preliminary data.</text>
</comment>
<protein>
    <recommendedName>
        <fullName evidence="4">Membrane protein 6-pyruvoyl-tetrahydropterin synthase-related domain-containing protein</fullName>
    </recommendedName>
</protein>
<keyword evidence="1" id="KW-1133">Transmembrane helix</keyword>
<feature type="transmembrane region" description="Helical" evidence="1">
    <location>
        <begin position="550"/>
        <end position="569"/>
    </location>
</feature>
<evidence type="ECO:0000313" key="3">
    <source>
        <dbReference type="Proteomes" id="UP000009325"/>
    </source>
</evidence>
<organism evidence="2 3">
    <name type="scientific">Lactobacillus equicursoris 66c</name>
    <dbReference type="NCBI Taxonomy" id="872326"/>
    <lineage>
        <taxon>Bacteria</taxon>
        <taxon>Bacillati</taxon>
        <taxon>Bacillota</taxon>
        <taxon>Bacilli</taxon>
        <taxon>Lactobacillales</taxon>
        <taxon>Lactobacillaceae</taxon>
        <taxon>Lactobacillus</taxon>
    </lineage>
</organism>
<feature type="transmembrane region" description="Helical" evidence="1">
    <location>
        <begin position="187"/>
        <end position="219"/>
    </location>
</feature>
<sequence length="578" mass="66172">MKKRLYVMSSLKKYLPGLAVVTLFIFYLFYQSQVQQYYGLFQKGDTFFHVSRIYEIRYAFLHHELPNWLNYHSYFGMGQAVNGMYPDLSLWPLVLVTLPLPLMKQIIAIRLLILALTCLVTYLSLLKHKYQSNLAIFAAVIYTLSGYSLYQASTEVQLGTGIIYIFSFPIFFALVDLFKREKIDYNLVLRLGLLFTMIVSSHLLSAVIVAFIVALLLLYRWLIDRDFNWAVLANLALSGMISAILSLPVLYRYFYLSRSGLAKPYGQGMITAESVQKMLLDIDWSTRTTFSVVSLVLLAICLFFGKKSEKMLKLLLLELMLAVLCTNFFPWNLIDKLPMLNNLQYTPWRFGIWLGIIPIVLYLNTFADSLKIGSKLPYKFLLLLALMTPLISSQAIKSLNEDSSKKIFITQKFMDNAQGNVETVNDEFHNYLLIRDYAPIESSVTDGSNRVTRQTSNLAFHPYIANDQGQQAKIWREPINNGVKIHVQANLKGRSFRLPLYKYRMVQYSVKVNGQKVGYQADQQGYLQIVTKASLRKGDVLIVESHNPSVYLVVVWISLLLFIGGVLWLSGMTGILDK</sequence>
<proteinExistence type="predicted"/>
<feature type="transmembrane region" description="Helical" evidence="1">
    <location>
        <begin position="12"/>
        <end position="30"/>
    </location>
</feature>
<feature type="transmembrane region" description="Helical" evidence="1">
    <location>
        <begin position="107"/>
        <end position="126"/>
    </location>
</feature>
<feature type="transmembrane region" description="Helical" evidence="1">
    <location>
        <begin position="284"/>
        <end position="305"/>
    </location>
</feature>
<feature type="transmembrane region" description="Helical" evidence="1">
    <location>
        <begin position="156"/>
        <end position="175"/>
    </location>
</feature>
<dbReference type="EMBL" id="CALZ01000030">
    <property type="protein sequence ID" value="CCK82996.1"/>
    <property type="molecule type" value="Genomic_DNA"/>
</dbReference>
<keyword evidence="1" id="KW-0472">Membrane</keyword>
<dbReference type="Proteomes" id="UP000009325">
    <property type="component" value="Unassembled WGS sequence"/>
</dbReference>
<evidence type="ECO:0000256" key="1">
    <source>
        <dbReference type="SAM" id="Phobius"/>
    </source>
</evidence>
<accession>K0NRI0</accession>
<dbReference type="AlphaFoldDB" id="K0NRI0"/>
<evidence type="ECO:0008006" key="4">
    <source>
        <dbReference type="Google" id="ProtNLM"/>
    </source>
</evidence>
<feature type="transmembrane region" description="Helical" evidence="1">
    <location>
        <begin position="231"/>
        <end position="254"/>
    </location>
</feature>
<evidence type="ECO:0000313" key="2">
    <source>
        <dbReference type="EMBL" id="CCK82996.1"/>
    </source>
</evidence>
<feature type="transmembrane region" description="Helical" evidence="1">
    <location>
        <begin position="133"/>
        <end position="150"/>
    </location>
</feature>